<dbReference type="CDD" id="cd02440">
    <property type="entry name" value="AdoMet_MTases"/>
    <property type="match status" value="1"/>
</dbReference>
<feature type="domain" description="Methyltransferase" evidence="1">
    <location>
        <begin position="107"/>
        <end position="198"/>
    </location>
</feature>
<keyword evidence="3" id="KW-1185">Reference proteome</keyword>
<sequence>NIMKGNLQNPEQMDENSIIHQETQIVDTAVSTNELSTSNIESNNDSTHFHFVNERRHHNFPNCRYPLPNDIAEMNRLRLEHEMFRLIWHGNYSAPIADLLKNNDSKVLDIGCGTGIWIEEMAVEFPSTHFTGIDISPIFPQRISENCHFQLCNIIEGLPFKDNSFDYVHCRNGLMAFSTEEWIQKVIPEMVRVTKPSGFIEHCEVDGLHVNEGPIMKQITNATMEFHESCDIDGMIGEKLEEILKDNGSLHNVHHHPKYSPLGSWGEHGRMAIDNFSQVSLALRVQLSEIMGISPTELDDIVRRSVIEAESKRTYFKTHRLYAQKLSSRK</sequence>
<evidence type="ECO:0000259" key="1">
    <source>
        <dbReference type="Pfam" id="PF13649"/>
    </source>
</evidence>
<protein>
    <submittedName>
        <fullName evidence="2">14246_t:CDS:1</fullName>
    </submittedName>
</protein>
<dbReference type="SUPFAM" id="SSF53335">
    <property type="entry name" value="S-adenosyl-L-methionine-dependent methyltransferases"/>
    <property type="match status" value="1"/>
</dbReference>
<dbReference type="EMBL" id="CAJVPQ010002427">
    <property type="protein sequence ID" value="CAG8596729.1"/>
    <property type="molecule type" value="Genomic_DNA"/>
</dbReference>
<proteinExistence type="predicted"/>
<reference evidence="2" key="1">
    <citation type="submission" date="2021-06" db="EMBL/GenBank/DDBJ databases">
        <authorList>
            <person name="Kallberg Y."/>
            <person name="Tangrot J."/>
            <person name="Rosling A."/>
        </authorList>
    </citation>
    <scope>NUCLEOTIDE SEQUENCE</scope>
    <source>
        <strain evidence="2">UK204</strain>
    </source>
</reference>
<dbReference type="Pfam" id="PF13649">
    <property type="entry name" value="Methyltransf_25"/>
    <property type="match status" value="1"/>
</dbReference>
<dbReference type="AlphaFoldDB" id="A0A9N9GAM7"/>
<evidence type="ECO:0000313" key="3">
    <source>
        <dbReference type="Proteomes" id="UP000789570"/>
    </source>
</evidence>
<dbReference type="Proteomes" id="UP000789570">
    <property type="component" value="Unassembled WGS sequence"/>
</dbReference>
<dbReference type="Gene3D" id="3.40.50.150">
    <property type="entry name" value="Vaccinia Virus protein VP39"/>
    <property type="match status" value="1"/>
</dbReference>
<dbReference type="PANTHER" id="PTHR43591">
    <property type="entry name" value="METHYLTRANSFERASE"/>
    <property type="match status" value="1"/>
</dbReference>
<dbReference type="InterPro" id="IPR029063">
    <property type="entry name" value="SAM-dependent_MTases_sf"/>
</dbReference>
<accession>A0A9N9GAM7</accession>
<name>A0A9N9GAM7_9GLOM</name>
<dbReference type="PANTHER" id="PTHR43591:SF110">
    <property type="entry name" value="RHODANESE DOMAIN-CONTAINING PROTEIN"/>
    <property type="match status" value="1"/>
</dbReference>
<feature type="non-terminal residue" evidence="2">
    <location>
        <position position="1"/>
    </location>
</feature>
<dbReference type="OrthoDB" id="2013972at2759"/>
<organism evidence="2 3">
    <name type="scientific">Funneliformis caledonium</name>
    <dbReference type="NCBI Taxonomy" id="1117310"/>
    <lineage>
        <taxon>Eukaryota</taxon>
        <taxon>Fungi</taxon>
        <taxon>Fungi incertae sedis</taxon>
        <taxon>Mucoromycota</taxon>
        <taxon>Glomeromycotina</taxon>
        <taxon>Glomeromycetes</taxon>
        <taxon>Glomerales</taxon>
        <taxon>Glomeraceae</taxon>
        <taxon>Funneliformis</taxon>
    </lineage>
</organism>
<evidence type="ECO:0000313" key="2">
    <source>
        <dbReference type="EMBL" id="CAG8596729.1"/>
    </source>
</evidence>
<gene>
    <name evidence="2" type="ORF">FCALED_LOCUS8384</name>
</gene>
<comment type="caution">
    <text evidence="2">The sequence shown here is derived from an EMBL/GenBank/DDBJ whole genome shotgun (WGS) entry which is preliminary data.</text>
</comment>
<dbReference type="InterPro" id="IPR041698">
    <property type="entry name" value="Methyltransf_25"/>
</dbReference>